<comment type="caution">
    <text evidence="3">The sequence shown here is derived from an EMBL/GenBank/DDBJ whole genome shotgun (WGS) entry which is preliminary data.</text>
</comment>
<sequence length="178" mass="20392">MDDLPSKLIGQFLHKQFLHKQKAFGEISLDMDLEMAELEPGNRVLCFVYGLKNSVQNCLWLGLVLIAWHYLFDKRIEKETNSNALRIVTRILVCLVALSGPPLTKTQKMEEEEERIANEDRNVQNVGSTIPPGIKASPYLSPKYRRVIVSGILQKSPRDKTPKLPAWLLRREIKKIRG</sequence>
<reference evidence="3 4" key="1">
    <citation type="journal article" date="2021" name="Commun. Biol.">
        <title>The genome of Shorea leprosula (Dipterocarpaceae) highlights the ecological relevance of drought in aseasonal tropical rainforests.</title>
        <authorList>
            <person name="Ng K.K.S."/>
            <person name="Kobayashi M.J."/>
            <person name="Fawcett J.A."/>
            <person name="Hatakeyama M."/>
            <person name="Paape T."/>
            <person name="Ng C.H."/>
            <person name="Ang C.C."/>
            <person name="Tnah L.H."/>
            <person name="Lee C.T."/>
            <person name="Nishiyama T."/>
            <person name="Sese J."/>
            <person name="O'Brien M.J."/>
            <person name="Copetti D."/>
            <person name="Mohd Noor M.I."/>
            <person name="Ong R.C."/>
            <person name="Putra M."/>
            <person name="Sireger I.Z."/>
            <person name="Indrioko S."/>
            <person name="Kosugi Y."/>
            <person name="Izuno A."/>
            <person name="Isagi Y."/>
            <person name="Lee S.L."/>
            <person name="Shimizu K.K."/>
        </authorList>
    </citation>
    <scope>NUCLEOTIDE SEQUENCE [LARGE SCALE GENOMIC DNA]</scope>
    <source>
        <strain evidence="3">214</strain>
    </source>
</reference>
<organism evidence="3 4">
    <name type="scientific">Rubroshorea leprosula</name>
    <dbReference type="NCBI Taxonomy" id="152421"/>
    <lineage>
        <taxon>Eukaryota</taxon>
        <taxon>Viridiplantae</taxon>
        <taxon>Streptophyta</taxon>
        <taxon>Embryophyta</taxon>
        <taxon>Tracheophyta</taxon>
        <taxon>Spermatophyta</taxon>
        <taxon>Magnoliopsida</taxon>
        <taxon>eudicotyledons</taxon>
        <taxon>Gunneridae</taxon>
        <taxon>Pentapetalae</taxon>
        <taxon>rosids</taxon>
        <taxon>malvids</taxon>
        <taxon>Malvales</taxon>
        <taxon>Dipterocarpaceae</taxon>
        <taxon>Rubroshorea</taxon>
    </lineage>
</organism>
<evidence type="ECO:0000313" key="3">
    <source>
        <dbReference type="EMBL" id="GKV04246.1"/>
    </source>
</evidence>
<comment type="similarity">
    <text evidence="2">Belongs to the MscS (TC 1.A.23) family.</text>
</comment>
<dbReference type="GO" id="GO:0005886">
    <property type="term" value="C:plasma membrane"/>
    <property type="evidence" value="ECO:0007669"/>
    <property type="project" value="TreeGrafter"/>
</dbReference>
<gene>
    <name evidence="3" type="ORF">SLEP1_g16431</name>
</gene>
<dbReference type="InterPro" id="IPR016688">
    <property type="entry name" value="MscS-like_plants/fungi"/>
</dbReference>
<keyword evidence="4" id="KW-1185">Reference proteome</keyword>
<dbReference type="GO" id="GO:0008381">
    <property type="term" value="F:mechanosensitive monoatomic ion channel activity"/>
    <property type="evidence" value="ECO:0007669"/>
    <property type="project" value="TreeGrafter"/>
</dbReference>
<dbReference type="Proteomes" id="UP001054252">
    <property type="component" value="Unassembled WGS sequence"/>
</dbReference>
<protein>
    <submittedName>
        <fullName evidence="3">Uncharacterized protein</fullName>
    </submittedName>
</protein>
<evidence type="ECO:0000256" key="1">
    <source>
        <dbReference type="ARBA" id="ARBA00004141"/>
    </source>
</evidence>
<dbReference type="AlphaFoldDB" id="A0AAV5J032"/>
<dbReference type="GO" id="GO:0006820">
    <property type="term" value="P:monoatomic anion transport"/>
    <property type="evidence" value="ECO:0007669"/>
    <property type="project" value="TreeGrafter"/>
</dbReference>
<evidence type="ECO:0000313" key="4">
    <source>
        <dbReference type="Proteomes" id="UP001054252"/>
    </source>
</evidence>
<proteinExistence type="inferred from homology"/>
<dbReference type="EMBL" id="BPVZ01000021">
    <property type="protein sequence ID" value="GKV04246.1"/>
    <property type="molecule type" value="Genomic_DNA"/>
</dbReference>
<name>A0AAV5J032_9ROSI</name>
<dbReference type="PANTHER" id="PTHR31618:SF1">
    <property type="entry name" value="EF-HAND DOMAIN-CONTAINING PROTEIN"/>
    <property type="match status" value="1"/>
</dbReference>
<accession>A0AAV5J032</accession>
<comment type="subcellular location">
    <subcellularLocation>
        <location evidence="1">Membrane</location>
        <topology evidence="1">Multi-pass membrane protein</topology>
    </subcellularLocation>
</comment>
<evidence type="ECO:0000256" key="2">
    <source>
        <dbReference type="ARBA" id="ARBA00008017"/>
    </source>
</evidence>
<dbReference type="PANTHER" id="PTHR31618">
    <property type="entry name" value="MECHANOSENSITIVE ION CHANNEL PROTEIN 5"/>
    <property type="match status" value="1"/>
</dbReference>